<protein>
    <submittedName>
        <fullName evidence="9">2-octaprenyl-6-methoxyphenyl hydroxylase</fullName>
    </submittedName>
</protein>
<evidence type="ECO:0000256" key="5">
    <source>
        <dbReference type="ARBA" id="ARBA00022827"/>
    </source>
</evidence>
<accession>A0A0P7IXN3</accession>
<evidence type="ECO:0000313" key="10">
    <source>
        <dbReference type="Proteomes" id="UP000050471"/>
    </source>
</evidence>
<keyword evidence="7" id="KW-0503">Monooxygenase</keyword>
<dbReference type="InterPro" id="IPR010971">
    <property type="entry name" value="UbiH/COQ6"/>
</dbReference>
<evidence type="ECO:0000259" key="8">
    <source>
        <dbReference type="Pfam" id="PF01494"/>
    </source>
</evidence>
<proteinExistence type="inferred from homology"/>
<dbReference type="Gene3D" id="3.50.50.60">
    <property type="entry name" value="FAD/NAD(P)-binding domain"/>
    <property type="match status" value="2"/>
</dbReference>
<dbReference type="GO" id="GO:0006744">
    <property type="term" value="P:ubiquinone biosynthetic process"/>
    <property type="evidence" value="ECO:0007669"/>
    <property type="project" value="UniProtKB-UniPathway"/>
</dbReference>
<comment type="caution">
    <text evidence="9">The sequence shown here is derived from an EMBL/GenBank/DDBJ whole genome shotgun (WGS) entry which is preliminary data.</text>
</comment>
<dbReference type="EMBL" id="LKBA01000006">
    <property type="protein sequence ID" value="KPN63490.1"/>
    <property type="molecule type" value="Genomic_DNA"/>
</dbReference>
<keyword evidence="4" id="KW-0285">Flavoprotein</keyword>
<keyword evidence="10" id="KW-1185">Reference proteome</keyword>
<dbReference type="STRING" id="154981.AKJ29_12650"/>
<dbReference type="NCBIfam" id="TIGR01988">
    <property type="entry name" value="Ubi-OHases"/>
    <property type="match status" value="1"/>
</dbReference>
<dbReference type="InterPro" id="IPR002938">
    <property type="entry name" value="FAD-bd"/>
</dbReference>
<dbReference type="GO" id="GO:0004497">
    <property type="term" value="F:monooxygenase activity"/>
    <property type="evidence" value="ECO:0007669"/>
    <property type="project" value="UniProtKB-KW"/>
</dbReference>
<comment type="cofactor">
    <cofactor evidence="1">
        <name>FAD</name>
        <dbReference type="ChEBI" id="CHEBI:57692"/>
    </cofactor>
</comment>
<evidence type="ECO:0000256" key="4">
    <source>
        <dbReference type="ARBA" id="ARBA00022630"/>
    </source>
</evidence>
<gene>
    <name evidence="9" type="ORF">AKJ29_12650</name>
</gene>
<comment type="similarity">
    <text evidence="3">Belongs to the UbiH/COQ6 family.</text>
</comment>
<dbReference type="Pfam" id="PF01494">
    <property type="entry name" value="FAD_binding_3"/>
    <property type="match status" value="1"/>
</dbReference>
<evidence type="ECO:0000256" key="3">
    <source>
        <dbReference type="ARBA" id="ARBA00005349"/>
    </source>
</evidence>
<dbReference type="InterPro" id="IPR051205">
    <property type="entry name" value="UbiH/COQ6_monooxygenase"/>
</dbReference>
<dbReference type="Proteomes" id="UP000050471">
    <property type="component" value="Unassembled WGS sequence"/>
</dbReference>
<dbReference type="SUPFAM" id="SSF51905">
    <property type="entry name" value="FAD/NAD(P)-binding domain"/>
    <property type="match status" value="1"/>
</dbReference>
<reference evidence="9 10" key="1">
    <citation type="submission" date="2015-09" db="EMBL/GenBank/DDBJ databases">
        <title>Draft genome sequence of Aliiroseovarius crassostreae CV919-312TSm, the causative agent of Roseovarius Oyster Disease (formerly Juvenile Oyster Disease).</title>
        <authorList>
            <person name="Kessner L."/>
            <person name="Spinard E."/>
            <person name="Nelson D."/>
        </authorList>
    </citation>
    <scope>NUCLEOTIDE SEQUENCE [LARGE SCALE GENOMIC DNA]</scope>
    <source>
        <strain evidence="9 10">CV919-312</strain>
    </source>
</reference>
<dbReference type="AlphaFoldDB" id="A0A0P7IXN3"/>
<dbReference type="InterPro" id="IPR036188">
    <property type="entry name" value="FAD/NAD-bd_sf"/>
</dbReference>
<dbReference type="OrthoDB" id="9796623at2"/>
<dbReference type="RefSeq" id="WP_055189885.1">
    <property type="nucleotide sequence ID" value="NZ_FPBS01000017.1"/>
</dbReference>
<comment type="pathway">
    <text evidence="2">Cofactor biosynthesis; ubiquinone biosynthesis.</text>
</comment>
<feature type="domain" description="FAD-binding" evidence="8">
    <location>
        <begin position="7"/>
        <end position="347"/>
    </location>
</feature>
<evidence type="ECO:0000256" key="7">
    <source>
        <dbReference type="ARBA" id="ARBA00023033"/>
    </source>
</evidence>
<evidence type="ECO:0000256" key="6">
    <source>
        <dbReference type="ARBA" id="ARBA00023002"/>
    </source>
</evidence>
<keyword evidence="5" id="KW-0274">FAD</keyword>
<name>A0A0P7IXN3_9RHOB</name>
<dbReference type="GO" id="GO:0016705">
    <property type="term" value="F:oxidoreductase activity, acting on paired donors, with incorporation or reduction of molecular oxygen"/>
    <property type="evidence" value="ECO:0007669"/>
    <property type="project" value="InterPro"/>
</dbReference>
<keyword evidence="6" id="KW-0560">Oxidoreductase</keyword>
<organism evidence="9 10">
    <name type="scientific">Aliiroseovarius crassostreae</name>
    <dbReference type="NCBI Taxonomy" id="154981"/>
    <lineage>
        <taxon>Bacteria</taxon>
        <taxon>Pseudomonadati</taxon>
        <taxon>Pseudomonadota</taxon>
        <taxon>Alphaproteobacteria</taxon>
        <taxon>Rhodobacterales</taxon>
        <taxon>Paracoccaceae</taxon>
        <taxon>Aliiroseovarius</taxon>
    </lineage>
</organism>
<dbReference type="PANTHER" id="PTHR43876:SF7">
    <property type="entry name" value="UBIQUINONE BIOSYNTHESIS MONOOXYGENASE COQ6, MITOCHONDRIAL"/>
    <property type="match status" value="1"/>
</dbReference>
<dbReference type="PRINTS" id="PR00420">
    <property type="entry name" value="RNGMNOXGNASE"/>
</dbReference>
<evidence type="ECO:0000256" key="2">
    <source>
        <dbReference type="ARBA" id="ARBA00004749"/>
    </source>
</evidence>
<evidence type="ECO:0000313" key="9">
    <source>
        <dbReference type="EMBL" id="KPN63490.1"/>
    </source>
</evidence>
<dbReference type="GO" id="GO:0071949">
    <property type="term" value="F:FAD binding"/>
    <property type="evidence" value="ECO:0007669"/>
    <property type="project" value="InterPro"/>
</dbReference>
<evidence type="ECO:0000256" key="1">
    <source>
        <dbReference type="ARBA" id="ARBA00001974"/>
    </source>
</evidence>
<dbReference type="UniPathway" id="UPA00232"/>
<dbReference type="PANTHER" id="PTHR43876">
    <property type="entry name" value="UBIQUINONE BIOSYNTHESIS MONOOXYGENASE COQ6, MITOCHONDRIAL"/>
    <property type="match status" value="1"/>
</dbReference>
<sequence>MTDYNVDLFISGGGIAGQVTACAFAAAGFSVLLADPFVPVTTADEEKSDLRSTAFLQPARGLFDRIGLWDVLAPHAKPLDQLAVIDTVGWPPEIRDRRVFQSADMSNDPFGWNLMNWVVRREIWGYLQDQPDITALYGHGFKSIVNRSEEAIVTLDNGARVRARMAVAADGKFSPLRETAGITVSTTRYGQKSLAFTVTHDVPHDNISTEIYNEGGPFTIVPLPDIDGRNASAIVWMNKGPRAVELMQMPVQEFEEVMFHRSTGLLGRMRLEGNRSVWPIITQTADQLTAGRVAVIAEAAHALPPIGAQGLNTSLNDVIALLDLAQARPTGLGDSAMMAAYDKARSADIARRARAIDLFNRVTRSGDGTMQAVRLMGLKAVHDVAPMRKTIMRAGLGPR</sequence>